<gene>
    <name evidence="1" type="ORF">HNP38_001096</name>
</gene>
<dbReference type="Proteomes" id="UP000592180">
    <property type="component" value="Unassembled WGS sequence"/>
</dbReference>
<dbReference type="EMBL" id="JACHLE010000001">
    <property type="protein sequence ID" value="MBB4805824.1"/>
    <property type="molecule type" value="Genomic_DNA"/>
</dbReference>
<evidence type="ECO:0000313" key="2">
    <source>
        <dbReference type="Proteomes" id="UP000592180"/>
    </source>
</evidence>
<protein>
    <submittedName>
        <fullName evidence="1">Uncharacterized protein</fullName>
    </submittedName>
</protein>
<keyword evidence="2" id="KW-1185">Reference proteome</keyword>
<evidence type="ECO:0000313" key="1">
    <source>
        <dbReference type="EMBL" id="MBB4805824.1"/>
    </source>
</evidence>
<name>A0A840KDH4_9FLAO</name>
<accession>A0A840KDH4</accession>
<sequence length="145" mass="16614">MVFEKELKRDYNIDVSNMTSEANDKAMEELFSSVGMLMATECSDLFLDIMGKSEEEAESPQLMLNGTITKIEKENFVVFHLVGENKTLNKLYWVSAVESDLDLPKEYNSLLNKKVNITYYTAEIFDAKTNNYRNLNVISSLKTDN</sequence>
<dbReference type="AlphaFoldDB" id="A0A840KDH4"/>
<comment type="caution">
    <text evidence="1">The sequence shown here is derived from an EMBL/GenBank/DDBJ whole genome shotgun (WGS) entry which is preliminary data.</text>
</comment>
<reference evidence="1 2" key="1">
    <citation type="submission" date="2020-08" db="EMBL/GenBank/DDBJ databases">
        <title>Functional genomics of gut bacteria from endangered species of beetles.</title>
        <authorList>
            <person name="Carlos-Shanley C."/>
        </authorList>
    </citation>
    <scope>NUCLEOTIDE SEQUENCE [LARGE SCALE GENOMIC DNA]</scope>
    <source>
        <strain evidence="1 2">S00151</strain>
    </source>
</reference>
<organism evidence="1 2">
    <name type="scientific">Chryseobacterium defluvii</name>
    <dbReference type="NCBI Taxonomy" id="160396"/>
    <lineage>
        <taxon>Bacteria</taxon>
        <taxon>Pseudomonadati</taxon>
        <taxon>Bacteroidota</taxon>
        <taxon>Flavobacteriia</taxon>
        <taxon>Flavobacteriales</taxon>
        <taxon>Weeksellaceae</taxon>
        <taxon>Chryseobacterium group</taxon>
        <taxon>Chryseobacterium</taxon>
    </lineage>
</organism>
<dbReference type="RefSeq" id="WP_184185641.1">
    <property type="nucleotide sequence ID" value="NZ_JACHLE010000001.1"/>
</dbReference>
<proteinExistence type="predicted"/>